<proteinExistence type="predicted"/>
<dbReference type="EMBL" id="MU150335">
    <property type="protein sequence ID" value="KAF9458617.1"/>
    <property type="molecule type" value="Genomic_DNA"/>
</dbReference>
<evidence type="ECO:0000256" key="1">
    <source>
        <dbReference type="SAM" id="MobiDB-lite"/>
    </source>
</evidence>
<comment type="caution">
    <text evidence="3">The sequence shown here is derived from an EMBL/GenBank/DDBJ whole genome shotgun (WGS) entry which is preliminary data.</text>
</comment>
<feature type="compositionally biased region" description="Polar residues" evidence="1">
    <location>
        <begin position="65"/>
        <end position="81"/>
    </location>
</feature>
<feature type="region of interest" description="Disordered" evidence="1">
    <location>
        <begin position="257"/>
        <end position="288"/>
    </location>
</feature>
<reference evidence="3" key="1">
    <citation type="submission" date="2020-11" db="EMBL/GenBank/DDBJ databases">
        <authorList>
            <consortium name="DOE Joint Genome Institute"/>
            <person name="Ahrendt S."/>
            <person name="Riley R."/>
            <person name="Andreopoulos W."/>
            <person name="Labutti K."/>
            <person name="Pangilinan J."/>
            <person name="Ruiz-Duenas F.J."/>
            <person name="Barrasa J.M."/>
            <person name="Sanchez-Garcia M."/>
            <person name="Camarero S."/>
            <person name="Miyauchi S."/>
            <person name="Serrano A."/>
            <person name="Linde D."/>
            <person name="Babiker R."/>
            <person name="Drula E."/>
            <person name="Ayuso-Fernandez I."/>
            <person name="Pacheco R."/>
            <person name="Padilla G."/>
            <person name="Ferreira P."/>
            <person name="Barriuso J."/>
            <person name="Kellner H."/>
            <person name="Castanera R."/>
            <person name="Alfaro M."/>
            <person name="Ramirez L."/>
            <person name="Pisabarro A.G."/>
            <person name="Kuo A."/>
            <person name="Tritt A."/>
            <person name="Lipzen A."/>
            <person name="He G."/>
            <person name="Yan M."/>
            <person name="Ng V."/>
            <person name="Cullen D."/>
            <person name="Martin F."/>
            <person name="Rosso M.-N."/>
            <person name="Henrissat B."/>
            <person name="Hibbett D."/>
            <person name="Martinez A.T."/>
            <person name="Grigoriev I.V."/>
        </authorList>
    </citation>
    <scope>NUCLEOTIDE SEQUENCE</scope>
    <source>
        <strain evidence="3">CBS 247.69</strain>
    </source>
</reference>
<keyword evidence="2" id="KW-1133">Transmembrane helix</keyword>
<dbReference type="AlphaFoldDB" id="A0A9P6CAR0"/>
<feature type="region of interest" description="Disordered" evidence="1">
    <location>
        <begin position="1"/>
        <end position="21"/>
    </location>
</feature>
<dbReference type="Proteomes" id="UP000807353">
    <property type="component" value="Unassembled WGS sequence"/>
</dbReference>
<accession>A0A9P6CAR0</accession>
<keyword evidence="2" id="KW-0472">Membrane</keyword>
<sequence>MSPHLFDAPLSKRAEQSPSKRGSIFDPFGVLSIFGSLTITENPLGTNEPSTTFIAPEHISHITNSTTAEPSVTTKATSSAEKSAPPVIVSTATSKSSPARTPTPTPTIVRITAEIPSISVSISTQQAPTVTVSAETTMSATPDRQPPSFFQRKGVVAGVFTTLGCVVIILILIIVFFIRRHRRAKTSQRDITPFSGSESGNVDIRTVNIQEELWSIGCESSLSQQPESPIIWDSNSQTSLLPNSSYSGHTSDTFSINTHITRYPSPPPAYGDLSRRPTMSALHESSTR</sequence>
<evidence type="ECO:0000313" key="3">
    <source>
        <dbReference type="EMBL" id="KAF9458617.1"/>
    </source>
</evidence>
<evidence type="ECO:0000256" key="2">
    <source>
        <dbReference type="SAM" id="Phobius"/>
    </source>
</evidence>
<evidence type="ECO:0000313" key="4">
    <source>
        <dbReference type="Proteomes" id="UP000807353"/>
    </source>
</evidence>
<keyword evidence="2" id="KW-0812">Transmembrane</keyword>
<feature type="compositionally biased region" description="Low complexity" evidence="1">
    <location>
        <begin position="90"/>
        <end position="102"/>
    </location>
</feature>
<organism evidence="3 4">
    <name type="scientific">Collybia nuda</name>
    <dbReference type="NCBI Taxonomy" id="64659"/>
    <lineage>
        <taxon>Eukaryota</taxon>
        <taxon>Fungi</taxon>
        <taxon>Dikarya</taxon>
        <taxon>Basidiomycota</taxon>
        <taxon>Agaricomycotina</taxon>
        <taxon>Agaricomycetes</taxon>
        <taxon>Agaricomycetidae</taxon>
        <taxon>Agaricales</taxon>
        <taxon>Tricholomatineae</taxon>
        <taxon>Clitocybaceae</taxon>
        <taxon>Collybia</taxon>
    </lineage>
</organism>
<protein>
    <submittedName>
        <fullName evidence="3">Uncharacterized protein</fullName>
    </submittedName>
</protein>
<keyword evidence="4" id="KW-1185">Reference proteome</keyword>
<name>A0A9P6CAR0_9AGAR</name>
<gene>
    <name evidence="3" type="ORF">BDZ94DRAFT_1313115</name>
</gene>
<feature type="region of interest" description="Disordered" evidence="1">
    <location>
        <begin position="65"/>
        <end position="105"/>
    </location>
</feature>
<feature type="transmembrane region" description="Helical" evidence="2">
    <location>
        <begin position="155"/>
        <end position="178"/>
    </location>
</feature>